<dbReference type="AlphaFoldDB" id="A0AAU9ULN5"/>
<dbReference type="Proteomes" id="UP001153954">
    <property type="component" value="Unassembled WGS sequence"/>
</dbReference>
<evidence type="ECO:0000313" key="3">
    <source>
        <dbReference type="EMBL" id="CAH2100107.1"/>
    </source>
</evidence>
<dbReference type="PANTHER" id="PTHR46609:SF8">
    <property type="entry name" value="YQAJ VIRAL RECOMBINASE DOMAIN-CONTAINING PROTEIN"/>
    <property type="match status" value="1"/>
</dbReference>
<evidence type="ECO:0000313" key="4">
    <source>
        <dbReference type="Proteomes" id="UP001153954"/>
    </source>
</evidence>
<dbReference type="Pfam" id="PF20700">
    <property type="entry name" value="Mutator"/>
    <property type="match status" value="1"/>
</dbReference>
<accession>A0AAU9ULN5</accession>
<keyword evidence="4" id="KW-1185">Reference proteome</keyword>
<name>A0AAU9ULN5_EUPED</name>
<dbReference type="GO" id="GO:0006281">
    <property type="term" value="P:DNA repair"/>
    <property type="evidence" value="ECO:0007669"/>
    <property type="project" value="UniProtKB-ARBA"/>
</dbReference>
<dbReference type="CDD" id="cd22343">
    <property type="entry name" value="PDDEXK_lambda_exonuclease-like"/>
    <property type="match status" value="1"/>
</dbReference>
<feature type="domain" description="Mutator-like transposase" evidence="2">
    <location>
        <begin position="69"/>
        <end position="428"/>
    </location>
</feature>
<dbReference type="InterPro" id="IPR011604">
    <property type="entry name" value="PDDEXK-like_dom_sf"/>
</dbReference>
<dbReference type="InterPro" id="IPR049012">
    <property type="entry name" value="Mutator_transp_dom"/>
</dbReference>
<dbReference type="SUPFAM" id="SSF52980">
    <property type="entry name" value="Restriction endonuclease-like"/>
    <property type="match status" value="1"/>
</dbReference>
<protein>
    <recommendedName>
        <fullName evidence="5">YqaJ viral recombinase domain-containing protein</fullName>
    </recommendedName>
</protein>
<sequence>MGKRKDKYFTKKSSSRFKKIRILPKNVTENHLQSTNETTKDDVILENTECDHELSFESVIGDKEFPINGNRIVDFGYLFTQLLDISNHNSALGCNLSCLKITKEIKKGFLSKFCISCRMCNEKFELKNCKDSDSSTELNINDFAVSGFISIGAGYSGLEQVSASLNIPCMSDKLYAKCHKKVCDLWELAKEKSMEEAAKEEYRLAVLNNEVDANGVPMITVVADACWSKRSYRKNYNALSGAAVIIGYRTKKVLYMAVKNKYCMVCARAENKNIPIPDHTCFKNYTGSSSGMESTALVEGFKTSVETYGLIYSKLIADGDASTYSKIEKAKPYGNLLVEKIECTNHLLRNYCTKLDDLTRNTRYPLKYRKAVQNNILRFRRSVTGAVKYISGQENKSFQQKVVELKQDLLNAPHHVFGNHSSCKLYYCKKLSTNDASTEENLVPAMKSTEGGYIFLDIMKFTYRLVNNATSLMHNLNSNIAEIFNSVIAKFIGGKRINYSTRQSYGGRCAASVVSFNSGQPQTFLSKKVLLRSPNKLVRRLENRRNMKRLASVKRRLNKAFTVKPQCSKTDKNYGESCEKPDLSEADYDFAKNEHLKNITLSSEDRNLLERRTILQGESVEWRQERKLRLTASAFGRVCKRGLIKCSPLVKDLVAGKNLDHVKSIQYGKTCEHLARDQLENILQKSITRCGLFIDPELPFLGASPDGLVGENIVEIKCPYSAKGMSVDDGIKMKKITFWKVEKNGSVKLDKKHNWYYQAQGQIHVTRRKTCIFAVWTDVDMKIEMIQEDKAFWNEMENKLTRFYFDCLLPEIIDSRLDRQMEIKEPDYILNAIKEREIIKKRKATKEQVQITKRNKK</sequence>
<dbReference type="EMBL" id="CAKOGL010000022">
    <property type="protein sequence ID" value="CAH2100107.1"/>
    <property type="molecule type" value="Genomic_DNA"/>
</dbReference>
<feature type="domain" description="YqaJ viral recombinase" evidence="1">
    <location>
        <begin position="621"/>
        <end position="767"/>
    </location>
</feature>
<evidence type="ECO:0008006" key="5">
    <source>
        <dbReference type="Google" id="ProtNLM"/>
    </source>
</evidence>
<proteinExistence type="predicted"/>
<organism evidence="3 4">
    <name type="scientific">Euphydryas editha</name>
    <name type="common">Edith's checkerspot</name>
    <dbReference type="NCBI Taxonomy" id="104508"/>
    <lineage>
        <taxon>Eukaryota</taxon>
        <taxon>Metazoa</taxon>
        <taxon>Ecdysozoa</taxon>
        <taxon>Arthropoda</taxon>
        <taxon>Hexapoda</taxon>
        <taxon>Insecta</taxon>
        <taxon>Pterygota</taxon>
        <taxon>Neoptera</taxon>
        <taxon>Endopterygota</taxon>
        <taxon>Lepidoptera</taxon>
        <taxon>Glossata</taxon>
        <taxon>Ditrysia</taxon>
        <taxon>Papilionoidea</taxon>
        <taxon>Nymphalidae</taxon>
        <taxon>Nymphalinae</taxon>
        <taxon>Euphydryas</taxon>
    </lineage>
</organism>
<dbReference type="Pfam" id="PF09588">
    <property type="entry name" value="YqaJ"/>
    <property type="match status" value="1"/>
</dbReference>
<gene>
    <name evidence="3" type="ORF">EEDITHA_LOCUS15012</name>
</gene>
<dbReference type="InterPro" id="IPR011335">
    <property type="entry name" value="Restrct_endonuc-II-like"/>
</dbReference>
<evidence type="ECO:0000259" key="2">
    <source>
        <dbReference type="Pfam" id="PF20700"/>
    </source>
</evidence>
<reference evidence="3" key="1">
    <citation type="submission" date="2022-03" db="EMBL/GenBank/DDBJ databases">
        <authorList>
            <person name="Tunstrom K."/>
        </authorList>
    </citation>
    <scope>NUCLEOTIDE SEQUENCE</scope>
</reference>
<dbReference type="InterPro" id="IPR019080">
    <property type="entry name" value="YqaJ_viral_recombinase"/>
</dbReference>
<dbReference type="InterPro" id="IPR051703">
    <property type="entry name" value="NF-kappa-B_Signaling_Reg"/>
</dbReference>
<evidence type="ECO:0000259" key="1">
    <source>
        <dbReference type="Pfam" id="PF09588"/>
    </source>
</evidence>
<comment type="caution">
    <text evidence="3">The sequence shown here is derived from an EMBL/GenBank/DDBJ whole genome shotgun (WGS) entry which is preliminary data.</text>
</comment>
<dbReference type="Gene3D" id="3.90.320.10">
    <property type="match status" value="1"/>
</dbReference>
<dbReference type="PANTHER" id="PTHR46609">
    <property type="entry name" value="EXONUCLEASE, PHAGE-TYPE/RECB, C-TERMINAL DOMAIN-CONTAINING PROTEIN"/>
    <property type="match status" value="1"/>
</dbReference>